<organism evidence="2">
    <name type="scientific">Pyricularia oryzae (strain Y34)</name>
    <name type="common">Rice blast fungus</name>
    <name type="synonym">Magnaporthe oryzae</name>
    <dbReference type="NCBI Taxonomy" id="1143189"/>
    <lineage>
        <taxon>Eukaryota</taxon>
        <taxon>Fungi</taxon>
        <taxon>Dikarya</taxon>
        <taxon>Ascomycota</taxon>
        <taxon>Pezizomycotina</taxon>
        <taxon>Sordariomycetes</taxon>
        <taxon>Sordariomycetidae</taxon>
        <taxon>Magnaporthales</taxon>
        <taxon>Pyriculariaceae</taxon>
        <taxon>Pyricularia</taxon>
    </lineage>
</organism>
<feature type="compositionally biased region" description="Low complexity" evidence="1">
    <location>
        <begin position="24"/>
        <end position="34"/>
    </location>
</feature>
<reference evidence="2" key="1">
    <citation type="journal article" date="2012" name="PLoS Genet.">
        <title>Comparative analysis of the genomes of two field isolates of the rice blast fungus Magnaporthe oryzae.</title>
        <authorList>
            <person name="Xue M."/>
            <person name="Yang J."/>
            <person name="Li Z."/>
            <person name="Hu S."/>
            <person name="Yao N."/>
            <person name="Dean R.A."/>
            <person name="Zhao W."/>
            <person name="Shen M."/>
            <person name="Zhang H."/>
            <person name="Li C."/>
            <person name="Liu L."/>
            <person name="Cao L."/>
            <person name="Xu X."/>
            <person name="Xing Y."/>
            <person name="Hsiang T."/>
            <person name="Zhang Z."/>
            <person name="Xu J.R."/>
            <person name="Peng Y.L."/>
        </authorList>
    </citation>
    <scope>NUCLEOTIDE SEQUENCE</scope>
    <source>
        <strain evidence="2">Y34</strain>
    </source>
</reference>
<proteinExistence type="predicted"/>
<feature type="region of interest" description="Disordered" evidence="1">
    <location>
        <begin position="123"/>
        <end position="151"/>
    </location>
</feature>
<dbReference type="AlphaFoldDB" id="A0AA97P9K9"/>
<dbReference type="EMBL" id="JH793491">
    <property type="protein sequence ID" value="ELQ44535.1"/>
    <property type="molecule type" value="Genomic_DNA"/>
</dbReference>
<name>A0AA97P9K9_PYRO3</name>
<sequence>MYDRQETDQIEDIAMNDRPEAERSQSSSTSPRPRVLCGSENREWYEPDNAAQMQLQPLGSQTQPKPNAYSVQVEAVQAVPELPAGLTTEVAVPPPEGPNSNAAAKEASKQNNVWAVVKTFETRSSAPDDVSSGAEGVQETPREVNHNLSTTEQKRIARWVFRTRQTS</sequence>
<feature type="compositionally biased region" description="Polar residues" evidence="1">
    <location>
        <begin position="51"/>
        <end position="65"/>
    </location>
</feature>
<evidence type="ECO:0000313" key="2">
    <source>
        <dbReference type="EMBL" id="ELQ44535.1"/>
    </source>
</evidence>
<protein>
    <submittedName>
        <fullName evidence="2">Uncharacterized protein</fullName>
    </submittedName>
</protein>
<dbReference type="Proteomes" id="UP000011086">
    <property type="component" value="Unassembled WGS sequence"/>
</dbReference>
<evidence type="ECO:0000256" key="1">
    <source>
        <dbReference type="SAM" id="MobiDB-lite"/>
    </source>
</evidence>
<gene>
    <name evidence="2" type="ORF">OOU_Y34scaffold00079g1</name>
</gene>
<accession>A0AA97P9K9</accession>
<feature type="region of interest" description="Disordered" evidence="1">
    <location>
        <begin position="1"/>
        <end position="67"/>
    </location>
</feature>